<keyword evidence="3" id="KW-1185">Reference proteome</keyword>
<evidence type="ECO:0000313" key="2">
    <source>
        <dbReference type="EMBL" id="KAI3963719.1"/>
    </source>
</evidence>
<dbReference type="EMBL" id="JAJJMB010000025">
    <property type="protein sequence ID" value="KAI3963719.1"/>
    <property type="molecule type" value="Genomic_DNA"/>
</dbReference>
<feature type="transmembrane region" description="Helical" evidence="1">
    <location>
        <begin position="42"/>
        <end position="61"/>
    </location>
</feature>
<evidence type="ECO:0000256" key="1">
    <source>
        <dbReference type="SAM" id="Phobius"/>
    </source>
</evidence>
<keyword evidence="1" id="KW-0472">Membrane</keyword>
<feature type="non-terminal residue" evidence="2">
    <location>
        <position position="1"/>
    </location>
</feature>
<sequence length="68" mass="8025">RRFKHKTWKIQVQNLEDLSTGLGFKSCSWCVRLVDLMEFCSIGIRWDLLVYALVFVLQSFWMGSCYAT</sequence>
<gene>
    <name evidence="2" type="ORF">MKW98_021959</name>
</gene>
<proteinExistence type="predicted"/>
<protein>
    <submittedName>
        <fullName evidence="2">Uncharacterized protein</fullName>
    </submittedName>
</protein>
<evidence type="ECO:0000313" key="3">
    <source>
        <dbReference type="Proteomes" id="UP001202328"/>
    </source>
</evidence>
<keyword evidence="1" id="KW-1133">Transmembrane helix</keyword>
<dbReference type="AlphaFoldDB" id="A0AAD4TM53"/>
<organism evidence="2 3">
    <name type="scientific">Papaver atlanticum</name>
    <dbReference type="NCBI Taxonomy" id="357466"/>
    <lineage>
        <taxon>Eukaryota</taxon>
        <taxon>Viridiplantae</taxon>
        <taxon>Streptophyta</taxon>
        <taxon>Embryophyta</taxon>
        <taxon>Tracheophyta</taxon>
        <taxon>Spermatophyta</taxon>
        <taxon>Magnoliopsida</taxon>
        <taxon>Ranunculales</taxon>
        <taxon>Papaveraceae</taxon>
        <taxon>Papaveroideae</taxon>
        <taxon>Papaver</taxon>
    </lineage>
</organism>
<name>A0AAD4TM53_9MAGN</name>
<accession>A0AAD4TM53</accession>
<comment type="caution">
    <text evidence="2">The sequence shown here is derived from an EMBL/GenBank/DDBJ whole genome shotgun (WGS) entry which is preliminary data.</text>
</comment>
<keyword evidence="1" id="KW-0812">Transmembrane</keyword>
<reference evidence="2" key="1">
    <citation type="submission" date="2022-04" db="EMBL/GenBank/DDBJ databases">
        <title>A functionally conserved STORR gene fusion in Papaver species that diverged 16.8 million years ago.</title>
        <authorList>
            <person name="Catania T."/>
        </authorList>
    </citation>
    <scope>NUCLEOTIDE SEQUENCE</scope>
    <source>
        <strain evidence="2">S-188037</strain>
    </source>
</reference>
<dbReference type="Proteomes" id="UP001202328">
    <property type="component" value="Unassembled WGS sequence"/>
</dbReference>